<sequence>MQIIIENLELEVIIGVLPFEREKPQKILLSAELFYSYAGVYLDYRQVIECLTENLQTQKYEILEDALQDLARKLHRAFPQFYKMILLIQKPDIFANCSIGVREVFDFKD</sequence>
<organism evidence="2 3">
    <name type="scientific">Helicobacter enhydrae</name>
    <dbReference type="NCBI Taxonomy" id="222136"/>
    <lineage>
        <taxon>Bacteria</taxon>
        <taxon>Pseudomonadati</taxon>
        <taxon>Campylobacterota</taxon>
        <taxon>Epsilonproteobacteria</taxon>
        <taxon>Campylobacterales</taxon>
        <taxon>Helicobacteraceae</taxon>
        <taxon>Helicobacter</taxon>
    </lineage>
</organism>
<dbReference type="GO" id="GO:0004150">
    <property type="term" value="F:dihydroneopterin aldolase activity"/>
    <property type="evidence" value="ECO:0007669"/>
    <property type="project" value="InterPro"/>
</dbReference>
<dbReference type="EMBL" id="CP016503">
    <property type="protein sequence ID" value="ANV98180.1"/>
    <property type="molecule type" value="Genomic_DNA"/>
</dbReference>
<dbReference type="KEGG" id="het:BBW65_04910"/>
<dbReference type="InterPro" id="IPR006157">
    <property type="entry name" value="FolB_dom"/>
</dbReference>
<protein>
    <recommendedName>
        <fullName evidence="1">Dihydroneopterin aldolase/epimerase domain-containing protein</fullName>
    </recommendedName>
</protein>
<accession>A0A1B1U601</accession>
<keyword evidence="3" id="KW-1185">Reference proteome</keyword>
<proteinExistence type="predicted"/>
<name>A0A1B1U601_9HELI</name>
<dbReference type="Pfam" id="PF02152">
    <property type="entry name" value="FolB"/>
    <property type="match status" value="1"/>
</dbReference>
<feature type="domain" description="Dihydroneopterin aldolase/epimerase" evidence="1">
    <location>
        <begin position="3"/>
        <end position="104"/>
    </location>
</feature>
<dbReference type="InterPro" id="IPR043133">
    <property type="entry name" value="GTP-CH-I_C/QueF"/>
</dbReference>
<dbReference type="AlphaFoldDB" id="A0A1B1U601"/>
<dbReference type="GO" id="GO:0006760">
    <property type="term" value="P:folic acid-containing compound metabolic process"/>
    <property type="evidence" value="ECO:0007669"/>
    <property type="project" value="InterPro"/>
</dbReference>
<dbReference type="OrthoDB" id="5373183at2"/>
<dbReference type="RefSeq" id="WP_066340529.1">
    <property type="nucleotide sequence ID" value="NZ_CP016503.1"/>
</dbReference>
<dbReference type="Gene3D" id="3.30.1130.10">
    <property type="match status" value="1"/>
</dbReference>
<dbReference type="SMART" id="SM00905">
    <property type="entry name" value="FolB"/>
    <property type="match status" value="1"/>
</dbReference>
<reference evidence="3" key="1">
    <citation type="submission" date="2016-07" db="EMBL/GenBank/DDBJ databases">
        <authorList>
            <person name="Florea S."/>
            <person name="Webb J.S."/>
            <person name="Jaromczyk J."/>
            <person name="Schardl C.L."/>
        </authorList>
    </citation>
    <scope>NUCLEOTIDE SEQUENCE [LARGE SCALE GENOMIC DNA]</scope>
    <source>
        <strain evidence="3">MIT 01-6242</strain>
    </source>
</reference>
<dbReference type="SUPFAM" id="SSF55620">
    <property type="entry name" value="Tetrahydrobiopterin biosynthesis enzymes-like"/>
    <property type="match status" value="1"/>
</dbReference>
<gene>
    <name evidence="2" type="ORF">BBW65_04910</name>
</gene>
<dbReference type="NCBIfam" id="TIGR00526">
    <property type="entry name" value="folB_dom"/>
    <property type="match status" value="1"/>
</dbReference>
<evidence type="ECO:0000259" key="1">
    <source>
        <dbReference type="SMART" id="SM00905"/>
    </source>
</evidence>
<dbReference type="Proteomes" id="UP000092884">
    <property type="component" value="Chromosome"/>
</dbReference>
<dbReference type="STRING" id="222136.BBW65_04910"/>
<evidence type="ECO:0000313" key="3">
    <source>
        <dbReference type="Proteomes" id="UP000092884"/>
    </source>
</evidence>
<evidence type="ECO:0000313" key="2">
    <source>
        <dbReference type="EMBL" id="ANV98180.1"/>
    </source>
</evidence>